<proteinExistence type="inferred from homology"/>
<dbReference type="InterPro" id="IPR018247">
    <property type="entry name" value="EF_Hand_1_Ca_BS"/>
</dbReference>
<sequence>MTIFTTFVVITLVTLQCIVCAPVTTKKPGEAGADSANHEAQEGDLSEYMEYHRYLQEVVQALESDPEFREKLSKAEEVDIRTGKIAHELEFVNHNVRTKLDELKRQELERLRHLATKQFELTNDIDTEHLKIKEHLDHTNEHTFEVEDLKKLILKTTADLAEADKKRRQEFKEYEMQKEFEKREKLNSMDEEHKKEYEKQLKEQEEKHKKHQPLHHPGSKQQLEEVWEKQDHMENQNFDPRTFFMLHDLDGNGVWDQNEVKALFLKELDKLYQQGAPEDDMRERAEEMERMREHVFAEADTNRDGLISFKEFFDQTKREEFQRDQGWDTLETQKMYTNEEYQQFERRRQEEIQRMIQQGMLPPNPYGHPGQMPPHGQFPPQGHPNYQNMHPNQVHQGQMNEIYNQAQHGAPQPPPYQGQYHPNAIPNQPNINMPNQQQIHDQNNKHGQNYQQMDQQQVNQQNQFNNQQLNYQQNQQFNNLQNQQFNNQQNQQLNNQQNQQLNNQQMPQIDKQQLNKQQQNQAQYQNNALPNQAQQQGNKQVNQNNAIHQEVNLQDNVASINLNNIPQKNGDAHKTV</sequence>
<evidence type="ECO:0000256" key="2">
    <source>
        <dbReference type="ARBA" id="ARBA00004496"/>
    </source>
</evidence>
<dbReference type="InterPro" id="IPR002048">
    <property type="entry name" value="EF_hand_dom"/>
</dbReference>
<dbReference type="GO" id="GO:0005509">
    <property type="term" value="F:calcium ion binding"/>
    <property type="evidence" value="ECO:0007669"/>
    <property type="project" value="InterPro"/>
</dbReference>
<feature type="compositionally biased region" description="Basic residues" evidence="17">
    <location>
        <begin position="208"/>
        <end position="218"/>
    </location>
</feature>
<keyword evidence="16" id="KW-0472">Membrane</keyword>
<dbReference type="PANTHER" id="PTHR19237:SF20">
    <property type="entry name" value="NUCLEOBINDIN 1"/>
    <property type="match status" value="1"/>
</dbReference>
<dbReference type="GO" id="GO:0005085">
    <property type="term" value="F:guanyl-nucleotide exchange factor activity"/>
    <property type="evidence" value="ECO:0007669"/>
    <property type="project" value="UniProtKB-KW"/>
</dbReference>
<dbReference type="PANTHER" id="PTHR19237">
    <property type="entry name" value="NUCLEOBINDIN"/>
    <property type="match status" value="1"/>
</dbReference>
<protein>
    <submittedName>
        <fullName evidence="20">Putative nucleobindin-2 isoform x2</fullName>
    </submittedName>
</protein>
<dbReference type="InterPro" id="IPR057576">
    <property type="entry name" value="NUCB1_N"/>
</dbReference>
<evidence type="ECO:0000259" key="19">
    <source>
        <dbReference type="PROSITE" id="PS50222"/>
    </source>
</evidence>
<feature type="signal peptide" evidence="18">
    <location>
        <begin position="1"/>
        <end position="20"/>
    </location>
</feature>
<evidence type="ECO:0000313" key="20">
    <source>
        <dbReference type="EMBL" id="NOV51306.1"/>
    </source>
</evidence>
<keyword evidence="10" id="KW-0479">Metal-binding</keyword>
<evidence type="ECO:0000256" key="13">
    <source>
        <dbReference type="ARBA" id="ARBA00022837"/>
    </source>
</evidence>
<evidence type="ECO:0000256" key="9">
    <source>
        <dbReference type="ARBA" id="ARBA00022658"/>
    </source>
</evidence>
<evidence type="ECO:0000256" key="15">
    <source>
        <dbReference type="ARBA" id="ARBA00023125"/>
    </source>
</evidence>
<dbReference type="GO" id="GO:0070062">
    <property type="term" value="C:extracellular exosome"/>
    <property type="evidence" value="ECO:0007669"/>
    <property type="project" value="TreeGrafter"/>
</dbReference>
<comment type="subcellular location">
    <subcellularLocation>
        <location evidence="2">Cytoplasm</location>
    </subcellularLocation>
    <subcellularLocation>
        <location evidence="3">Golgi apparatus</location>
    </subcellularLocation>
    <subcellularLocation>
        <location evidence="1">Membrane</location>
        <topology evidence="1">Peripheral membrane protein</topology>
    </subcellularLocation>
    <subcellularLocation>
        <location evidence="4">Secreted</location>
    </subcellularLocation>
</comment>
<evidence type="ECO:0000256" key="3">
    <source>
        <dbReference type="ARBA" id="ARBA00004555"/>
    </source>
</evidence>
<evidence type="ECO:0000256" key="6">
    <source>
        <dbReference type="ARBA" id="ARBA00022490"/>
    </source>
</evidence>
<dbReference type="GO" id="GO:0005793">
    <property type="term" value="C:endoplasmic reticulum-Golgi intermediate compartment"/>
    <property type="evidence" value="ECO:0007669"/>
    <property type="project" value="TreeGrafter"/>
</dbReference>
<accession>A0A6M2DY77</accession>
<dbReference type="Pfam" id="PF25434">
    <property type="entry name" value="NUCB1_N"/>
    <property type="match status" value="1"/>
</dbReference>
<evidence type="ECO:0000256" key="1">
    <source>
        <dbReference type="ARBA" id="ARBA00004170"/>
    </source>
</evidence>
<dbReference type="PROSITE" id="PS00018">
    <property type="entry name" value="EF_HAND_1"/>
    <property type="match status" value="1"/>
</dbReference>
<evidence type="ECO:0000256" key="12">
    <source>
        <dbReference type="ARBA" id="ARBA00022737"/>
    </source>
</evidence>
<evidence type="ECO:0000256" key="11">
    <source>
        <dbReference type="ARBA" id="ARBA00022729"/>
    </source>
</evidence>
<keyword evidence="13" id="KW-0106">Calcium</keyword>
<feature type="compositionally biased region" description="Low complexity" evidence="17">
    <location>
        <begin position="367"/>
        <end position="384"/>
    </location>
</feature>
<dbReference type="InterPro" id="IPR011992">
    <property type="entry name" value="EF-hand-dom_pair"/>
</dbReference>
<evidence type="ECO:0000256" key="7">
    <source>
        <dbReference type="ARBA" id="ARBA00022525"/>
    </source>
</evidence>
<dbReference type="GO" id="GO:0016020">
    <property type="term" value="C:membrane"/>
    <property type="evidence" value="ECO:0007669"/>
    <property type="project" value="UniProtKB-SubCell"/>
</dbReference>
<evidence type="ECO:0000256" key="18">
    <source>
        <dbReference type="SAM" id="SignalP"/>
    </source>
</evidence>
<evidence type="ECO:0000256" key="5">
    <source>
        <dbReference type="ARBA" id="ARBA00008063"/>
    </source>
</evidence>
<organism evidence="20">
    <name type="scientific">Xenopsylla cheopis</name>
    <name type="common">Oriental rat flea</name>
    <name type="synonym">Pulex cheopis</name>
    <dbReference type="NCBI Taxonomy" id="163159"/>
    <lineage>
        <taxon>Eukaryota</taxon>
        <taxon>Metazoa</taxon>
        <taxon>Ecdysozoa</taxon>
        <taxon>Arthropoda</taxon>
        <taxon>Hexapoda</taxon>
        <taxon>Insecta</taxon>
        <taxon>Pterygota</taxon>
        <taxon>Neoptera</taxon>
        <taxon>Endopterygota</taxon>
        <taxon>Siphonaptera</taxon>
        <taxon>Pulicidae</taxon>
        <taxon>Xenopsyllinae</taxon>
        <taxon>Xenopsylla</taxon>
    </lineage>
</organism>
<feature type="region of interest" description="Disordered" evidence="17">
    <location>
        <begin position="178"/>
        <end position="220"/>
    </location>
</feature>
<dbReference type="FunFam" id="1.10.238.10:FF:000045">
    <property type="entry name" value="Nucleobindin 2"/>
    <property type="match status" value="1"/>
</dbReference>
<feature type="compositionally biased region" description="Low complexity" evidence="17">
    <location>
        <begin position="448"/>
        <end position="458"/>
    </location>
</feature>
<evidence type="ECO:0000256" key="8">
    <source>
        <dbReference type="ARBA" id="ARBA00022553"/>
    </source>
</evidence>
<keyword evidence="14" id="KW-0333">Golgi apparatus</keyword>
<keyword evidence="15" id="KW-0238">DNA-binding</keyword>
<feature type="chain" id="PRO_5026756705" evidence="18">
    <location>
        <begin position="21"/>
        <end position="576"/>
    </location>
</feature>
<keyword evidence="12" id="KW-0677">Repeat</keyword>
<feature type="compositionally biased region" description="Basic and acidic residues" evidence="17">
    <location>
        <begin position="178"/>
        <end position="207"/>
    </location>
</feature>
<evidence type="ECO:0000256" key="16">
    <source>
        <dbReference type="ARBA" id="ARBA00023136"/>
    </source>
</evidence>
<dbReference type="Gene3D" id="1.10.238.10">
    <property type="entry name" value="EF-hand"/>
    <property type="match status" value="1"/>
</dbReference>
<evidence type="ECO:0000256" key="14">
    <source>
        <dbReference type="ARBA" id="ARBA00023034"/>
    </source>
</evidence>
<dbReference type="PROSITE" id="PS50222">
    <property type="entry name" value="EF_HAND_2"/>
    <property type="match status" value="1"/>
</dbReference>
<feature type="region of interest" description="Disordered" evidence="17">
    <location>
        <begin position="406"/>
        <end position="458"/>
    </location>
</feature>
<evidence type="ECO:0000256" key="10">
    <source>
        <dbReference type="ARBA" id="ARBA00022723"/>
    </source>
</evidence>
<keyword evidence="7" id="KW-0964">Secreted</keyword>
<evidence type="ECO:0000256" key="4">
    <source>
        <dbReference type="ARBA" id="ARBA00004613"/>
    </source>
</evidence>
<feature type="domain" description="EF-hand" evidence="19">
    <location>
        <begin position="287"/>
        <end position="322"/>
    </location>
</feature>
<feature type="region of interest" description="Disordered" evidence="17">
    <location>
        <begin position="366"/>
        <end position="392"/>
    </location>
</feature>
<keyword evidence="8" id="KW-0597">Phosphoprotein</keyword>
<dbReference type="AlphaFoldDB" id="A0A6M2DY77"/>
<keyword evidence="11 18" id="KW-0732">Signal</keyword>
<evidence type="ECO:0000256" key="17">
    <source>
        <dbReference type="SAM" id="MobiDB-lite"/>
    </source>
</evidence>
<dbReference type="InterPro" id="IPR040250">
    <property type="entry name" value="Nucleobindin"/>
</dbReference>
<reference evidence="20" key="1">
    <citation type="submission" date="2020-03" db="EMBL/GenBank/DDBJ databases">
        <title>Transcriptomic Profiling of the Digestive Tract of the Rat Flea, Xenopsylla cheopis, Following Blood Feeding and Infection with Yersinia pestis.</title>
        <authorList>
            <person name="Bland D.M."/>
            <person name="Martens C.A."/>
            <person name="Virtaneva K."/>
            <person name="Kanakabandi K."/>
            <person name="Long D."/>
            <person name="Rosenke R."/>
            <person name="Saturday G.A."/>
            <person name="Hoyt F.H."/>
            <person name="Bruno D.P."/>
            <person name="Ribeiro J.M.C."/>
            <person name="Hinnebusch J."/>
        </authorList>
    </citation>
    <scope>NUCLEOTIDE SEQUENCE</scope>
</reference>
<dbReference type="CDD" id="cd00051">
    <property type="entry name" value="EFh"/>
    <property type="match status" value="1"/>
</dbReference>
<dbReference type="SUPFAM" id="SSF47473">
    <property type="entry name" value="EF-hand"/>
    <property type="match status" value="1"/>
</dbReference>
<dbReference type="GO" id="GO:0003677">
    <property type="term" value="F:DNA binding"/>
    <property type="evidence" value="ECO:0007669"/>
    <property type="project" value="UniProtKB-KW"/>
</dbReference>
<comment type="similarity">
    <text evidence="5">Belongs to the nucleobindin family.</text>
</comment>
<name>A0A6M2DY77_XENCH</name>
<dbReference type="EMBL" id="GIIL01007580">
    <property type="protein sequence ID" value="NOV51306.1"/>
    <property type="molecule type" value="Transcribed_RNA"/>
</dbReference>
<dbReference type="GO" id="GO:0005794">
    <property type="term" value="C:Golgi apparatus"/>
    <property type="evidence" value="ECO:0007669"/>
    <property type="project" value="UniProtKB-SubCell"/>
</dbReference>
<keyword evidence="6" id="KW-0963">Cytoplasm</keyword>
<feature type="compositionally biased region" description="Low complexity" evidence="17">
    <location>
        <begin position="417"/>
        <end position="439"/>
    </location>
</feature>
<keyword evidence="9" id="KW-0344">Guanine-nucleotide releasing factor</keyword>